<keyword evidence="2" id="KW-0732">Signal</keyword>
<feature type="chain" id="PRO_5042124818" description="Secreted protein" evidence="2">
    <location>
        <begin position="27"/>
        <end position="457"/>
    </location>
</feature>
<evidence type="ECO:0000313" key="6">
    <source>
        <dbReference type="Proteomes" id="UP000502504"/>
    </source>
</evidence>
<feature type="compositionally biased region" description="Basic and acidic residues" evidence="1">
    <location>
        <begin position="368"/>
        <end position="383"/>
    </location>
</feature>
<dbReference type="EMBL" id="LHQL01000014">
    <property type="protein sequence ID" value="OOQ46959.1"/>
    <property type="molecule type" value="Genomic_DNA"/>
</dbReference>
<feature type="region of interest" description="Disordered" evidence="1">
    <location>
        <begin position="368"/>
        <end position="410"/>
    </location>
</feature>
<evidence type="ECO:0000256" key="1">
    <source>
        <dbReference type="SAM" id="MobiDB-lite"/>
    </source>
</evidence>
<protein>
    <recommendedName>
        <fullName evidence="7">Secreted protein</fullName>
    </recommendedName>
</protein>
<evidence type="ECO:0008006" key="7">
    <source>
        <dbReference type="Google" id="ProtNLM"/>
    </source>
</evidence>
<organism evidence="4 6">
    <name type="scientific">Streptomyces antibioticus</name>
    <dbReference type="NCBI Taxonomy" id="1890"/>
    <lineage>
        <taxon>Bacteria</taxon>
        <taxon>Bacillati</taxon>
        <taxon>Actinomycetota</taxon>
        <taxon>Actinomycetes</taxon>
        <taxon>Kitasatosporales</taxon>
        <taxon>Streptomycetaceae</taxon>
        <taxon>Streptomyces</taxon>
    </lineage>
</organism>
<proteinExistence type="predicted"/>
<dbReference type="EMBL" id="CP050692">
    <property type="protein sequence ID" value="QIT47262.1"/>
    <property type="molecule type" value="Genomic_DNA"/>
</dbReference>
<gene>
    <name evidence="3" type="ORF">AFM16_29630</name>
    <name evidence="4" type="ORF">HCX60_30170</name>
</gene>
<reference evidence="4 6" key="2">
    <citation type="submission" date="2020-03" db="EMBL/GenBank/DDBJ databases">
        <title>Is there a link between lipid content and antibiotic production in Streptomyces?</title>
        <authorList>
            <person name="David M."/>
            <person name="Lejeune C."/>
            <person name="Abreu S."/>
            <person name="Thibessard A."/>
            <person name="Leblond P."/>
            <person name="Chaminade P."/>
            <person name="Virolle M.-J."/>
        </authorList>
    </citation>
    <scope>NUCLEOTIDE SEQUENCE [LARGE SCALE GENOMIC DNA]</scope>
    <source>
        <strain evidence="4 6">DSM 41481</strain>
    </source>
</reference>
<keyword evidence="5" id="KW-1185">Reference proteome</keyword>
<evidence type="ECO:0000313" key="3">
    <source>
        <dbReference type="EMBL" id="OOQ46959.1"/>
    </source>
</evidence>
<dbReference type="AlphaFoldDB" id="A0AAE6YD72"/>
<accession>A0AAE6YD72</accession>
<reference evidence="3 5" key="1">
    <citation type="submission" date="2015-07" db="EMBL/GenBank/DDBJ databases">
        <title>Draft Genome Sequence of Streptomyces antibioticus, IMRU 3720 reveals insights in the evolution of actinomycin biosynthetic gene clusters in Streptomyces.</title>
        <authorList>
            <person name="Crnovcic I."/>
            <person name="Ruckert C."/>
            <person name="Kalinowksi J."/>
            <person name="Keller U."/>
        </authorList>
    </citation>
    <scope>NUCLEOTIDE SEQUENCE [LARGE SCALE GENOMIC DNA]</scope>
    <source>
        <strain evidence="3 5">DSM 41481</strain>
    </source>
</reference>
<evidence type="ECO:0000256" key="2">
    <source>
        <dbReference type="SAM" id="SignalP"/>
    </source>
</evidence>
<evidence type="ECO:0000313" key="5">
    <source>
        <dbReference type="Proteomes" id="UP000190306"/>
    </source>
</evidence>
<dbReference type="Proteomes" id="UP000190306">
    <property type="component" value="Chromosome"/>
</dbReference>
<dbReference type="RefSeq" id="WP_078635455.1">
    <property type="nucleotide sequence ID" value="NZ_CM007717.1"/>
</dbReference>
<evidence type="ECO:0000313" key="4">
    <source>
        <dbReference type="EMBL" id="QIT47262.1"/>
    </source>
</evidence>
<name>A0AAE6YD72_STRAT</name>
<sequence>MRHRGRHRRRRRGRALRGFLTGTALALTAAATLISASQATVTDDGPGGLKPLTSAAETVPLGLTEELVPQASLDRLAGAMGRPVGVGAVLAGADHTLRDSDDCSSEERAALPVAPAATRAYCWNPQDTDGWRPGAVTTSGDADDDGVWGTNRVILSAWSRSGGSAADRGLARVAFVDANDLGHLSYAWALLAVPVDGGRDYRGLVSHVSGMVWYQDKLLVTADDGDRSALYVYDMNRVQRATVESEAVGRVPGGWSAHGSRYVLPAIASYRLSDAKGAAHPATVSLDRSTAPDSLVAGEWTLDDGDRDARLWRWSFSTLPGDEGLLAADDTGLVQATEAYATEVTGLRGVLSYAGGWYVTRAAEAREEHGELWRQTVDPKREDDDSDASDGGFARSADGKGGDPAARPAVCDGAESHRCWSPQTESLSYWQETGEVWTQSERVLFALPLMSLTRAVR</sequence>
<dbReference type="Proteomes" id="UP000502504">
    <property type="component" value="Chromosome"/>
</dbReference>
<feature type="signal peptide" evidence="2">
    <location>
        <begin position="1"/>
        <end position="26"/>
    </location>
</feature>